<evidence type="ECO:0000313" key="3">
    <source>
        <dbReference type="Proteomes" id="UP000006718"/>
    </source>
</evidence>
<proteinExistence type="predicted"/>
<reference evidence="3" key="1">
    <citation type="journal article" date="2007" name="Science">
        <title>Evolutionary and biomedical insights from the rhesus macaque genome.</title>
        <authorList>
            <person name="Gibbs R.A."/>
            <person name="Rogers J."/>
            <person name="Katze M.G."/>
            <person name="Bumgarner R."/>
            <person name="Weinstock G.M."/>
            <person name="Mardis E.R."/>
            <person name="Remington K.A."/>
            <person name="Strausberg R.L."/>
            <person name="Venter J.C."/>
            <person name="Wilson R.K."/>
            <person name="Batzer M.A."/>
            <person name="Bustamante C.D."/>
            <person name="Eichler E.E."/>
            <person name="Hahn M.W."/>
            <person name="Hardison R.C."/>
            <person name="Makova K.D."/>
            <person name="Miller W."/>
            <person name="Milosavljevic A."/>
            <person name="Palermo R.E."/>
            <person name="Siepel A."/>
            <person name="Sikela J.M."/>
            <person name="Attaway T."/>
            <person name="Bell S."/>
            <person name="Bernard K.E."/>
            <person name="Buhay C.J."/>
            <person name="Chandrabose M.N."/>
            <person name="Dao M."/>
            <person name="Davis C."/>
            <person name="Delehaunty K.D."/>
            <person name="Ding Y."/>
            <person name="Dinh H.H."/>
            <person name="Dugan-Rocha S."/>
            <person name="Fulton L.A."/>
            <person name="Gabisi R.A."/>
            <person name="Garner T.T."/>
            <person name="Godfrey J."/>
            <person name="Hawes A.C."/>
            <person name="Hernandez J."/>
            <person name="Hines S."/>
            <person name="Holder M."/>
            <person name="Hume J."/>
            <person name="Jhangiani S.N."/>
            <person name="Joshi V."/>
            <person name="Khan Z.M."/>
            <person name="Kirkness E.F."/>
            <person name="Cree A."/>
            <person name="Fowler R.G."/>
            <person name="Lee S."/>
            <person name="Lewis L.R."/>
            <person name="Li Z."/>
            <person name="Liu Y.-S."/>
            <person name="Moore S.M."/>
            <person name="Muzny D."/>
            <person name="Nazareth L.V."/>
            <person name="Ngo D.N."/>
            <person name="Okwuonu G.O."/>
            <person name="Pai G."/>
            <person name="Parker D."/>
            <person name="Paul H.A."/>
            <person name="Pfannkoch C."/>
            <person name="Pohl C.S."/>
            <person name="Rogers Y.-H.C."/>
            <person name="Ruiz S.J."/>
            <person name="Sabo A."/>
            <person name="Santibanez J."/>
            <person name="Schneider B.W."/>
            <person name="Smith S.M."/>
            <person name="Sodergren E."/>
            <person name="Svatek A.F."/>
            <person name="Utterback T.R."/>
            <person name="Vattathil S."/>
            <person name="Warren W."/>
            <person name="White C.S."/>
            <person name="Chinwalla A.T."/>
            <person name="Feng Y."/>
            <person name="Halpern A.L."/>
            <person name="Hillier L.W."/>
            <person name="Huang X."/>
            <person name="Minx P."/>
            <person name="Nelson J.O."/>
            <person name="Pepin K.H."/>
            <person name="Qin X."/>
            <person name="Sutton G.G."/>
            <person name="Venter E."/>
            <person name="Walenz B.P."/>
            <person name="Wallis J.W."/>
            <person name="Worley K.C."/>
            <person name="Yang S.-P."/>
            <person name="Jones S.M."/>
            <person name="Marra M.A."/>
            <person name="Rocchi M."/>
            <person name="Schein J.E."/>
            <person name="Baertsch R."/>
            <person name="Clarke L."/>
            <person name="Csuros M."/>
            <person name="Glasscock J."/>
            <person name="Harris R.A."/>
            <person name="Havlak P."/>
            <person name="Jackson A.R."/>
            <person name="Jiang H."/>
            <person name="Liu Y."/>
            <person name="Messina D.N."/>
            <person name="Shen Y."/>
            <person name="Song H.X.-Z."/>
            <person name="Wylie T."/>
            <person name="Zhang L."/>
            <person name="Birney E."/>
            <person name="Han K."/>
            <person name="Konkel M.K."/>
            <person name="Lee J."/>
            <person name="Smit A.F.A."/>
            <person name="Ullmer B."/>
            <person name="Wang H."/>
            <person name="Xing J."/>
            <person name="Burhans R."/>
            <person name="Cheng Z."/>
            <person name="Karro J.E."/>
            <person name="Ma J."/>
            <person name="Raney B."/>
            <person name="She X."/>
            <person name="Cox M.J."/>
            <person name="Demuth J.P."/>
            <person name="Dumas L.J."/>
            <person name="Han S.-G."/>
            <person name="Hopkins J."/>
            <person name="Karimpour-Fard A."/>
            <person name="Kim Y.H."/>
            <person name="Pollack J.R."/>
            <person name="Vinar T."/>
            <person name="Addo-Quaye C."/>
            <person name="Degenhardt J."/>
            <person name="Denby A."/>
            <person name="Hubisz M.J."/>
            <person name="Indap A."/>
            <person name="Kosiol C."/>
            <person name="Lahn B.T."/>
            <person name="Lawson H.A."/>
            <person name="Marklein A."/>
            <person name="Nielsen R."/>
            <person name="Vallender E.J."/>
            <person name="Clark A.G."/>
            <person name="Ferguson B."/>
            <person name="Hernandez R.D."/>
            <person name="Hirani K."/>
            <person name="Kehrer-Sawatzki H."/>
            <person name="Kolb J."/>
            <person name="Patil S."/>
            <person name="Pu L.-L."/>
            <person name="Ren Y."/>
            <person name="Smith D.G."/>
            <person name="Wheeler D.A."/>
            <person name="Schenck I."/>
            <person name="Ball E.V."/>
            <person name="Chen R."/>
            <person name="Cooper D.N."/>
            <person name="Giardine B."/>
            <person name="Hsu F."/>
            <person name="Kent W.J."/>
            <person name="Lesk A."/>
            <person name="Nelson D.L."/>
            <person name="O'brien W.E."/>
            <person name="Pruefer K."/>
            <person name="Stenson P.D."/>
            <person name="Wallace J.C."/>
            <person name="Ke H."/>
            <person name="Liu X.-M."/>
            <person name="Wang P."/>
            <person name="Xiang A.P."/>
            <person name="Yang F."/>
            <person name="Barber G.P."/>
            <person name="Haussler D."/>
            <person name="Karolchik D."/>
            <person name="Kern A.D."/>
            <person name="Kuhn R.M."/>
            <person name="Smith K.E."/>
            <person name="Zwieg A.S."/>
        </authorList>
    </citation>
    <scope>NUCLEOTIDE SEQUENCE [LARGE SCALE GENOMIC DNA]</scope>
    <source>
        <strain evidence="3">17573</strain>
    </source>
</reference>
<dbReference type="VEuPathDB" id="HostDB:ENSMMUG00000062119"/>
<name>A0A5F7ZEX9_MACMU</name>
<keyword evidence="1" id="KW-0732">Signal</keyword>
<dbReference type="AlphaFoldDB" id="A0A5F7ZEX9"/>
<protein>
    <recommendedName>
        <fullName evidence="4">Secreted protein</fullName>
    </recommendedName>
</protein>
<dbReference type="InParanoid" id="A0A5F7ZEX9"/>
<keyword evidence="3" id="KW-1185">Reference proteome</keyword>
<organism evidence="2 3">
    <name type="scientific">Macaca mulatta</name>
    <name type="common">Rhesus macaque</name>
    <dbReference type="NCBI Taxonomy" id="9544"/>
    <lineage>
        <taxon>Eukaryota</taxon>
        <taxon>Metazoa</taxon>
        <taxon>Chordata</taxon>
        <taxon>Craniata</taxon>
        <taxon>Vertebrata</taxon>
        <taxon>Euteleostomi</taxon>
        <taxon>Mammalia</taxon>
        <taxon>Eutheria</taxon>
        <taxon>Euarchontoglires</taxon>
        <taxon>Primates</taxon>
        <taxon>Haplorrhini</taxon>
        <taxon>Catarrhini</taxon>
        <taxon>Cercopithecidae</taxon>
        <taxon>Cercopithecinae</taxon>
        <taxon>Macaca</taxon>
    </lineage>
</organism>
<reference evidence="2" key="2">
    <citation type="submission" date="2019-01" db="EMBL/GenBank/DDBJ databases">
        <authorList>
            <person name="Graves T."/>
            <person name="Eichler E.E."/>
            <person name="Wilson R.K."/>
        </authorList>
    </citation>
    <scope>NUCLEOTIDE SEQUENCE [LARGE SCALE GENOMIC DNA]</scope>
    <source>
        <strain evidence="2">17573</strain>
    </source>
</reference>
<dbReference type="PANTHER" id="PTHR12138:SF154">
    <property type="entry name" value="PROTEIN-SERINE_THREONINE PHOSPHATASE"/>
    <property type="match status" value="1"/>
</dbReference>
<feature type="signal peptide" evidence="1">
    <location>
        <begin position="1"/>
        <end position="15"/>
    </location>
</feature>
<sequence>FFFFFFFFFLRQCLPTSVTPRLKCSSVITAHCNLELLGSRDPPISASQVAGIKGVCHHTWLIFYFSVETESHSVGQTGLELLDSRDPPTCYPSNPPYCWDYRCELPPWPYLHA</sequence>
<dbReference type="GeneTree" id="ENSGT00940000166143"/>
<dbReference type="PRINTS" id="PR02045">
    <property type="entry name" value="F138DOMAIN"/>
</dbReference>
<dbReference type="Ensembl" id="ENSMMUT00000082029.1">
    <property type="protein sequence ID" value="ENSMMUP00000063741.1"/>
    <property type="gene ID" value="ENSMMUG00000062119.1"/>
</dbReference>
<evidence type="ECO:0008006" key="4">
    <source>
        <dbReference type="Google" id="ProtNLM"/>
    </source>
</evidence>
<evidence type="ECO:0000256" key="1">
    <source>
        <dbReference type="SAM" id="SignalP"/>
    </source>
</evidence>
<evidence type="ECO:0000313" key="2">
    <source>
        <dbReference type="Ensembl" id="ENSMMUP00000063741.1"/>
    </source>
</evidence>
<accession>A0A5F7ZEX9</accession>
<reference evidence="2" key="4">
    <citation type="submission" date="2025-09" db="UniProtKB">
        <authorList>
            <consortium name="Ensembl"/>
        </authorList>
    </citation>
    <scope>IDENTIFICATION</scope>
    <source>
        <strain evidence="2">17573</strain>
    </source>
</reference>
<dbReference type="Proteomes" id="UP000006718">
    <property type="component" value="Chromosome 9"/>
</dbReference>
<dbReference type="PANTHER" id="PTHR12138">
    <property type="entry name" value="PRIMATE-EXPANDED PROTEIN FAMILY"/>
    <property type="match status" value="1"/>
</dbReference>
<reference evidence="2" key="3">
    <citation type="submission" date="2025-08" db="UniProtKB">
        <authorList>
            <consortium name="Ensembl"/>
        </authorList>
    </citation>
    <scope>IDENTIFICATION</scope>
    <source>
        <strain evidence="2">17573</strain>
    </source>
</reference>
<feature type="chain" id="PRO_5023842452" description="Secreted protein" evidence="1">
    <location>
        <begin position="16"/>
        <end position="113"/>
    </location>
</feature>